<dbReference type="PANTHER" id="PTHR21240:SF28">
    <property type="entry name" value="ISO-OROTATE DECARBOXYLASE (EUROFUNG)"/>
    <property type="match status" value="1"/>
</dbReference>
<dbReference type="InterPro" id="IPR006680">
    <property type="entry name" value="Amidohydro-rel"/>
</dbReference>
<feature type="signal peptide" evidence="2">
    <location>
        <begin position="1"/>
        <end position="22"/>
    </location>
</feature>
<keyword evidence="1" id="KW-0456">Lyase</keyword>
<dbReference type="SUPFAM" id="SSF51556">
    <property type="entry name" value="Metallo-dependent hydrolases"/>
    <property type="match status" value="1"/>
</dbReference>
<evidence type="ECO:0000259" key="3">
    <source>
        <dbReference type="Pfam" id="PF04909"/>
    </source>
</evidence>
<accession>A0ABW1KWW3</accession>
<reference evidence="4 5" key="1">
    <citation type="submission" date="2024-09" db="EMBL/GenBank/DDBJ databases">
        <authorList>
            <person name="Zhang Z.-H."/>
        </authorList>
    </citation>
    <scope>NUCLEOTIDE SEQUENCE [LARGE SCALE GENOMIC DNA]</scope>
    <source>
        <strain evidence="4 5">HHTR114</strain>
    </source>
</reference>
<feature type="domain" description="Amidohydrolase-related" evidence="3">
    <location>
        <begin position="35"/>
        <end position="330"/>
    </location>
</feature>
<dbReference type="Pfam" id="PF04909">
    <property type="entry name" value="Amidohydro_2"/>
    <property type="match status" value="1"/>
</dbReference>
<gene>
    <name evidence="4" type="ORF">ACFMB1_09865</name>
</gene>
<protein>
    <submittedName>
        <fullName evidence="4">Amidohydrolase family protein</fullName>
    </submittedName>
</protein>
<evidence type="ECO:0000313" key="4">
    <source>
        <dbReference type="EMBL" id="MFC6035850.1"/>
    </source>
</evidence>
<keyword evidence="2" id="KW-0732">Signal</keyword>
<sequence length="332" mass="36683">MTLNRILIAAIAAVSLSSPALAKKADHRAYEGPIIDVHLHAYPADGNGPAPNAACPGVAANLQYDPQTPWPAKMGALMMDPPCDDPILGPATDEEVRDQTIALMKKYNVRGVLSGPADRIADWQATAPGLFIAGRELSLKRDDVSAEEIEAEFENGEFEVLAEVTNQYRGFLADDPAFDAYWAVAAKHDIPVGIHLGIGPPGAPLLYPDFRVQTPLKMEAILNRHQTLRVYLMHAGFPFADDMKAMLYLYPQLYVDTGVLQLAAPREDYYAFLEEIVRAGFGDRIMFGSDQMNWPGMIEEGIEAINDAPFLTYEQKKDILHDNAVRFLRLEE</sequence>
<dbReference type="PANTHER" id="PTHR21240">
    <property type="entry name" value="2-AMINO-3-CARBOXYLMUCONATE-6-SEMIALDEHYDE DECARBOXYLASE"/>
    <property type="match status" value="1"/>
</dbReference>
<dbReference type="Proteomes" id="UP001596116">
    <property type="component" value="Unassembled WGS sequence"/>
</dbReference>
<dbReference type="InterPro" id="IPR032465">
    <property type="entry name" value="ACMSD"/>
</dbReference>
<dbReference type="EMBL" id="JBHPON010000001">
    <property type="protein sequence ID" value="MFC6035850.1"/>
    <property type="molecule type" value="Genomic_DNA"/>
</dbReference>
<feature type="chain" id="PRO_5045574857" evidence="2">
    <location>
        <begin position="23"/>
        <end position="332"/>
    </location>
</feature>
<organism evidence="4 5">
    <name type="scientific">Hyphococcus aureus</name>
    <dbReference type="NCBI Taxonomy" id="2666033"/>
    <lineage>
        <taxon>Bacteria</taxon>
        <taxon>Pseudomonadati</taxon>
        <taxon>Pseudomonadota</taxon>
        <taxon>Alphaproteobacteria</taxon>
        <taxon>Parvularculales</taxon>
        <taxon>Parvularculaceae</taxon>
        <taxon>Hyphococcus</taxon>
    </lineage>
</organism>
<keyword evidence="5" id="KW-1185">Reference proteome</keyword>
<name>A0ABW1KWW3_9PROT</name>
<dbReference type="InterPro" id="IPR032466">
    <property type="entry name" value="Metal_Hydrolase"/>
</dbReference>
<dbReference type="RefSeq" id="WP_379878510.1">
    <property type="nucleotide sequence ID" value="NZ_JBHPON010000001.1"/>
</dbReference>
<comment type="caution">
    <text evidence="4">The sequence shown here is derived from an EMBL/GenBank/DDBJ whole genome shotgun (WGS) entry which is preliminary data.</text>
</comment>
<evidence type="ECO:0000256" key="2">
    <source>
        <dbReference type="SAM" id="SignalP"/>
    </source>
</evidence>
<evidence type="ECO:0000256" key="1">
    <source>
        <dbReference type="ARBA" id="ARBA00023239"/>
    </source>
</evidence>
<proteinExistence type="predicted"/>
<evidence type="ECO:0000313" key="5">
    <source>
        <dbReference type="Proteomes" id="UP001596116"/>
    </source>
</evidence>
<dbReference type="Gene3D" id="3.20.20.140">
    <property type="entry name" value="Metal-dependent hydrolases"/>
    <property type="match status" value="1"/>
</dbReference>